<dbReference type="EMBL" id="SIRT01000013">
    <property type="protein sequence ID" value="TBN00924.1"/>
    <property type="molecule type" value="Genomic_DNA"/>
</dbReference>
<comment type="caution">
    <text evidence="2">The sequence shown here is derived from an EMBL/GenBank/DDBJ whole genome shotgun (WGS) entry which is preliminary data.</text>
</comment>
<evidence type="ECO:0000259" key="1">
    <source>
        <dbReference type="Pfam" id="PF22016"/>
    </source>
</evidence>
<feature type="domain" description="DUF6933" evidence="1">
    <location>
        <begin position="5"/>
        <end position="161"/>
    </location>
</feature>
<evidence type="ECO:0000313" key="2">
    <source>
        <dbReference type="EMBL" id="TBN00924.1"/>
    </source>
</evidence>
<name>A0A4Q9FEA8_9FLAO</name>
<evidence type="ECO:0000313" key="3">
    <source>
        <dbReference type="Proteomes" id="UP000291142"/>
    </source>
</evidence>
<proteinExistence type="predicted"/>
<dbReference type="OrthoDB" id="822841at2"/>
<reference evidence="2 3" key="1">
    <citation type="submission" date="2019-02" db="EMBL/GenBank/DDBJ databases">
        <title>Hyunsoonleella sp., isolated from marine sediment.</title>
        <authorList>
            <person name="Liu B.-T."/>
        </authorList>
    </citation>
    <scope>NUCLEOTIDE SEQUENCE [LARGE SCALE GENOMIC DNA]</scope>
    <source>
        <strain evidence="2 3">T58</strain>
    </source>
</reference>
<sequence>MNQTQIYTTRKLEKTIKKSIVDKSESENKILGEWVATIFYVDRKKCWLIVNKLTKYLLILSDIKTSDLKNITEIFTKNLHSQLNNDGILIDYQKLSELIGEIKLCETNNDRSANGSLNNCMFNIDHWKMEYGSFENLPFRKINSGLNSSPNQILKWKYPKEVMNETIKAYAQQCITAITADSTTSESTRNC</sequence>
<organism evidence="2 3">
    <name type="scientific">Hyunsoonleella flava</name>
    <dbReference type="NCBI Taxonomy" id="2527939"/>
    <lineage>
        <taxon>Bacteria</taxon>
        <taxon>Pseudomonadati</taxon>
        <taxon>Bacteroidota</taxon>
        <taxon>Flavobacteriia</taxon>
        <taxon>Flavobacteriales</taxon>
        <taxon>Flavobacteriaceae</taxon>
    </lineage>
</organism>
<gene>
    <name evidence="2" type="ORF">EYD45_13965</name>
</gene>
<dbReference type="InterPro" id="IPR053864">
    <property type="entry name" value="DUF6933"/>
</dbReference>
<dbReference type="AlphaFoldDB" id="A0A4Q9FEA8"/>
<dbReference type="RefSeq" id="WP_130965176.1">
    <property type="nucleotide sequence ID" value="NZ_SIRT01000013.1"/>
</dbReference>
<accession>A0A4Q9FEA8</accession>
<keyword evidence="3" id="KW-1185">Reference proteome</keyword>
<protein>
    <recommendedName>
        <fullName evidence="1">DUF6933 domain-containing protein</fullName>
    </recommendedName>
</protein>
<dbReference type="Proteomes" id="UP000291142">
    <property type="component" value="Unassembled WGS sequence"/>
</dbReference>
<dbReference type="Pfam" id="PF22016">
    <property type="entry name" value="DUF6933"/>
    <property type="match status" value="1"/>
</dbReference>